<dbReference type="EMBL" id="GBXM01030714">
    <property type="protein sequence ID" value="JAH77863.1"/>
    <property type="molecule type" value="Transcribed_RNA"/>
</dbReference>
<proteinExistence type="predicted"/>
<dbReference type="AlphaFoldDB" id="A0A0E9VKX4"/>
<protein>
    <submittedName>
        <fullName evidence="1">Uncharacterized protein</fullName>
    </submittedName>
</protein>
<reference evidence="1" key="2">
    <citation type="journal article" date="2015" name="Fish Shellfish Immunol.">
        <title>Early steps in the European eel (Anguilla anguilla)-Vibrio vulnificus interaction in the gills: Role of the RtxA13 toxin.</title>
        <authorList>
            <person name="Callol A."/>
            <person name="Pajuelo D."/>
            <person name="Ebbesson L."/>
            <person name="Teles M."/>
            <person name="MacKenzie S."/>
            <person name="Amaro C."/>
        </authorList>
    </citation>
    <scope>NUCLEOTIDE SEQUENCE</scope>
</reference>
<reference evidence="1" key="1">
    <citation type="submission" date="2014-11" db="EMBL/GenBank/DDBJ databases">
        <authorList>
            <person name="Amaro Gonzalez C."/>
        </authorList>
    </citation>
    <scope>NUCLEOTIDE SEQUENCE</scope>
</reference>
<sequence>MHCLYSWESHGVMYCGACSPGMSDYSQQNNPSSSHIGN</sequence>
<organism evidence="1">
    <name type="scientific">Anguilla anguilla</name>
    <name type="common">European freshwater eel</name>
    <name type="synonym">Muraena anguilla</name>
    <dbReference type="NCBI Taxonomy" id="7936"/>
    <lineage>
        <taxon>Eukaryota</taxon>
        <taxon>Metazoa</taxon>
        <taxon>Chordata</taxon>
        <taxon>Craniata</taxon>
        <taxon>Vertebrata</taxon>
        <taxon>Euteleostomi</taxon>
        <taxon>Actinopterygii</taxon>
        <taxon>Neopterygii</taxon>
        <taxon>Teleostei</taxon>
        <taxon>Anguilliformes</taxon>
        <taxon>Anguillidae</taxon>
        <taxon>Anguilla</taxon>
    </lineage>
</organism>
<accession>A0A0E9VKX4</accession>
<name>A0A0E9VKX4_ANGAN</name>
<evidence type="ECO:0000313" key="1">
    <source>
        <dbReference type="EMBL" id="JAH77863.1"/>
    </source>
</evidence>